<dbReference type="EMBL" id="KI925456">
    <property type="protein sequence ID" value="ETW83645.1"/>
    <property type="molecule type" value="Genomic_DNA"/>
</dbReference>
<feature type="domain" description="Nephrocystin 3-like N-terminal" evidence="3">
    <location>
        <begin position="288"/>
        <end position="436"/>
    </location>
</feature>
<organism evidence="4 5">
    <name type="scientific">Heterobasidion irregulare (strain TC 32-1)</name>
    <dbReference type="NCBI Taxonomy" id="747525"/>
    <lineage>
        <taxon>Eukaryota</taxon>
        <taxon>Fungi</taxon>
        <taxon>Dikarya</taxon>
        <taxon>Basidiomycota</taxon>
        <taxon>Agaricomycotina</taxon>
        <taxon>Agaricomycetes</taxon>
        <taxon>Russulales</taxon>
        <taxon>Bondarzewiaceae</taxon>
        <taxon>Heterobasidion</taxon>
        <taxon>Heterobasidion annosum species complex</taxon>
    </lineage>
</organism>
<keyword evidence="2" id="KW-0812">Transmembrane</keyword>
<dbReference type="InterPro" id="IPR027417">
    <property type="entry name" value="P-loop_NTPase"/>
</dbReference>
<keyword evidence="1" id="KW-0677">Repeat</keyword>
<dbReference type="STRING" id="747525.W4KE97"/>
<dbReference type="KEGG" id="hir:HETIRDRAFT_313129"/>
<dbReference type="PANTHER" id="PTHR10039:SF16">
    <property type="entry name" value="GPI INOSITOL-DEACYLASE"/>
    <property type="match status" value="1"/>
</dbReference>
<gene>
    <name evidence="4" type="ORF">HETIRDRAFT_313129</name>
</gene>
<dbReference type="GeneID" id="20670007"/>
<dbReference type="Proteomes" id="UP000030671">
    <property type="component" value="Unassembled WGS sequence"/>
</dbReference>
<protein>
    <recommendedName>
        <fullName evidence="3">Nephrocystin 3-like N-terminal domain-containing protein</fullName>
    </recommendedName>
</protein>
<evidence type="ECO:0000256" key="2">
    <source>
        <dbReference type="SAM" id="Phobius"/>
    </source>
</evidence>
<reference evidence="4 5" key="1">
    <citation type="journal article" date="2012" name="New Phytol.">
        <title>Insight into trade-off between wood decay and parasitism from the genome of a fungal forest pathogen.</title>
        <authorList>
            <person name="Olson A."/>
            <person name="Aerts A."/>
            <person name="Asiegbu F."/>
            <person name="Belbahri L."/>
            <person name="Bouzid O."/>
            <person name="Broberg A."/>
            <person name="Canback B."/>
            <person name="Coutinho P.M."/>
            <person name="Cullen D."/>
            <person name="Dalman K."/>
            <person name="Deflorio G."/>
            <person name="van Diepen L.T."/>
            <person name="Dunand C."/>
            <person name="Duplessis S."/>
            <person name="Durling M."/>
            <person name="Gonthier P."/>
            <person name="Grimwood J."/>
            <person name="Fossdal C.G."/>
            <person name="Hansson D."/>
            <person name="Henrissat B."/>
            <person name="Hietala A."/>
            <person name="Himmelstrand K."/>
            <person name="Hoffmeister D."/>
            <person name="Hogberg N."/>
            <person name="James T.Y."/>
            <person name="Karlsson M."/>
            <person name="Kohler A."/>
            <person name="Kues U."/>
            <person name="Lee Y.H."/>
            <person name="Lin Y.C."/>
            <person name="Lind M."/>
            <person name="Lindquist E."/>
            <person name="Lombard V."/>
            <person name="Lucas S."/>
            <person name="Lunden K."/>
            <person name="Morin E."/>
            <person name="Murat C."/>
            <person name="Park J."/>
            <person name="Raffaello T."/>
            <person name="Rouze P."/>
            <person name="Salamov A."/>
            <person name="Schmutz J."/>
            <person name="Solheim H."/>
            <person name="Stahlberg J."/>
            <person name="Velez H."/>
            <person name="de Vries R.P."/>
            <person name="Wiebenga A."/>
            <person name="Woodward S."/>
            <person name="Yakovlev I."/>
            <person name="Garbelotto M."/>
            <person name="Martin F."/>
            <person name="Grigoriev I.V."/>
            <person name="Stenlid J."/>
        </authorList>
    </citation>
    <scope>NUCLEOTIDE SEQUENCE [LARGE SCALE GENOMIC DNA]</scope>
    <source>
        <strain evidence="4 5">TC 32-1</strain>
    </source>
</reference>
<dbReference type="HOGENOM" id="CLU_503479_0_0_1"/>
<dbReference type="RefSeq" id="XP_009543417.1">
    <property type="nucleotide sequence ID" value="XM_009545122.1"/>
</dbReference>
<dbReference type="PANTHER" id="PTHR10039">
    <property type="entry name" value="AMELOGENIN"/>
    <property type="match status" value="1"/>
</dbReference>
<dbReference type="InterPro" id="IPR056884">
    <property type="entry name" value="NPHP3-like_N"/>
</dbReference>
<feature type="transmembrane region" description="Helical" evidence="2">
    <location>
        <begin position="21"/>
        <end position="40"/>
    </location>
</feature>
<keyword evidence="2" id="KW-1133">Transmembrane helix</keyword>
<dbReference type="InParanoid" id="W4KE97"/>
<name>W4KE97_HETIT</name>
<keyword evidence="5" id="KW-1185">Reference proteome</keyword>
<evidence type="ECO:0000259" key="3">
    <source>
        <dbReference type="Pfam" id="PF24883"/>
    </source>
</evidence>
<dbReference type="OrthoDB" id="194358at2759"/>
<sequence length="541" mass="61941">MLRSFRDRFCRRSAVAGEQTLFWAGTFLVAGPSSVFEFVVNMAHATTGGHFGIAGVGGVVKLRFVPYRAQDAPESDALAPHLLFDKLSDRITACTSVSQGGDEGSQQVDLWVRSLARAAQRTSDLIELLDISDQTPKFFCLITISVCENLKAKIASLSKPAPYFLVDAMAYLDEVTSLDAQNPEFLPKTFEPANLLGLMSMTVAVLIDEHVYSSTTQIDETMTKHVEDIKEINELLKWRLNFQLNLDTCRVVQRMQYQLRRDKLFQWLDAPDPSRIFNEMKDKHHPTTCSWLLNGDKFLKWKETTGSVLWVYGPPGCGKTVLCSATRDDSVPMVYFFFNKGESAFLQHDGLIRSLVKQLLVQCEPQYDPEVSTHWQPSLKYLYTLLRQLLAKFERVYVVVDAVDECLEFYTLLDWIQDFTSWNEFKAHVHLLVTSRDEIHIQDCLLSLSTIQVYMGRKVVDPDIRTFIDCKLQSGRITKRWGEEERKAIQADISEGSQGIFRRVDYFLKKLGTCYNKRELNNALGEIRNRNTLGLNRIYDW</sequence>
<dbReference type="SUPFAM" id="SSF52540">
    <property type="entry name" value="P-loop containing nucleoside triphosphate hydrolases"/>
    <property type="match status" value="1"/>
</dbReference>
<dbReference type="Gene3D" id="3.40.50.300">
    <property type="entry name" value="P-loop containing nucleotide triphosphate hydrolases"/>
    <property type="match status" value="1"/>
</dbReference>
<accession>W4KE97</accession>
<evidence type="ECO:0000313" key="4">
    <source>
        <dbReference type="EMBL" id="ETW83645.1"/>
    </source>
</evidence>
<proteinExistence type="predicted"/>
<keyword evidence="2" id="KW-0472">Membrane</keyword>
<dbReference type="AlphaFoldDB" id="W4KE97"/>
<dbReference type="Pfam" id="PF24883">
    <property type="entry name" value="NPHP3_N"/>
    <property type="match status" value="1"/>
</dbReference>
<evidence type="ECO:0000313" key="5">
    <source>
        <dbReference type="Proteomes" id="UP000030671"/>
    </source>
</evidence>
<evidence type="ECO:0000256" key="1">
    <source>
        <dbReference type="ARBA" id="ARBA00022737"/>
    </source>
</evidence>